<proteinExistence type="predicted"/>
<dbReference type="InParanoid" id="A0A1X7U2H9"/>
<dbReference type="AlphaFoldDB" id="A0A1X7U2H9"/>
<sequence>MPSCHVANSNLWQTEQENLPDGKRQRYFRLAKALVYENLDEQSTVLKWPSNTTKKPQLLLSENEHIIFSRQWVIDDFIMLHKIS</sequence>
<accession>A0A1X7U2H9</accession>
<protein>
    <submittedName>
        <fullName evidence="1">Uncharacterized protein</fullName>
    </submittedName>
</protein>
<evidence type="ECO:0000313" key="1">
    <source>
        <dbReference type="EnsemblMetazoa" id="Aqu2.1.21975_001"/>
    </source>
</evidence>
<name>A0A1X7U2H9_AMPQE</name>
<dbReference type="EnsemblMetazoa" id="Aqu2.1.21975_001">
    <property type="protein sequence ID" value="Aqu2.1.21975_001"/>
    <property type="gene ID" value="Aqu2.1.21975"/>
</dbReference>
<organism evidence="1">
    <name type="scientific">Amphimedon queenslandica</name>
    <name type="common">Sponge</name>
    <dbReference type="NCBI Taxonomy" id="400682"/>
    <lineage>
        <taxon>Eukaryota</taxon>
        <taxon>Metazoa</taxon>
        <taxon>Porifera</taxon>
        <taxon>Demospongiae</taxon>
        <taxon>Heteroscleromorpha</taxon>
        <taxon>Haplosclerida</taxon>
        <taxon>Niphatidae</taxon>
        <taxon>Amphimedon</taxon>
    </lineage>
</organism>
<reference evidence="1" key="1">
    <citation type="submission" date="2017-05" db="UniProtKB">
        <authorList>
            <consortium name="EnsemblMetazoa"/>
        </authorList>
    </citation>
    <scope>IDENTIFICATION</scope>
</reference>